<protein>
    <submittedName>
        <fullName evidence="2">Uncharacterized protein</fullName>
    </submittedName>
</protein>
<evidence type="ECO:0000313" key="2">
    <source>
        <dbReference type="EMBL" id="EJK69527.1"/>
    </source>
</evidence>
<comment type="caution">
    <text evidence="2">The sequence shown here is derived from an EMBL/GenBank/DDBJ whole genome shotgun (WGS) entry which is preliminary data.</text>
</comment>
<sequence>AGSGKTTWEPTSSPTPTATPRFHAESSGFQPPDTLATQQVYRAMDPLLAYRSAGIAFRKHYLRYSTVVMKKRSPGKFIDQDSESESGIIRSAMRWRCG</sequence>
<reference evidence="2 3" key="1">
    <citation type="journal article" date="2012" name="Genome Biol.">
        <title>Genome and low-iron response of an oceanic diatom adapted to chronic iron limitation.</title>
        <authorList>
            <person name="Lommer M."/>
            <person name="Specht M."/>
            <person name="Roy A.S."/>
            <person name="Kraemer L."/>
            <person name="Andreson R."/>
            <person name="Gutowska M.A."/>
            <person name="Wolf J."/>
            <person name="Bergner S.V."/>
            <person name="Schilhabel M.B."/>
            <person name="Klostermeier U.C."/>
            <person name="Beiko R.G."/>
            <person name="Rosenstiel P."/>
            <person name="Hippler M."/>
            <person name="Laroche J."/>
        </authorList>
    </citation>
    <scope>NUCLEOTIDE SEQUENCE [LARGE SCALE GENOMIC DNA]</scope>
    <source>
        <strain evidence="2 3">CCMP1005</strain>
    </source>
</reference>
<organism evidence="2 3">
    <name type="scientific">Thalassiosira oceanica</name>
    <name type="common">Marine diatom</name>
    <dbReference type="NCBI Taxonomy" id="159749"/>
    <lineage>
        <taxon>Eukaryota</taxon>
        <taxon>Sar</taxon>
        <taxon>Stramenopiles</taxon>
        <taxon>Ochrophyta</taxon>
        <taxon>Bacillariophyta</taxon>
        <taxon>Coscinodiscophyceae</taxon>
        <taxon>Thalassiosirophycidae</taxon>
        <taxon>Thalassiosirales</taxon>
        <taxon>Thalassiosiraceae</taxon>
        <taxon>Thalassiosira</taxon>
    </lineage>
</organism>
<dbReference type="AlphaFoldDB" id="K0TG75"/>
<keyword evidence="3" id="KW-1185">Reference proteome</keyword>
<accession>K0TG75</accession>
<feature type="non-terminal residue" evidence="2">
    <location>
        <position position="1"/>
    </location>
</feature>
<feature type="compositionally biased region" description="Low complexity" evidence="1">
    <location>
        <begin position="1"/>
        <end position="20"/>
    </location>
</feature>
<gene>
    <name evidence="2" type="ORF">THAOC_09206</name>
</gene>
<dbReference type="EMBL" id="AGNL01009943">
    <property type="protein sequence ID" value="EJK69527.1"/>
    <property type="molecule type" value="Genomic_DNA"/>
</dbReference>
<dbReference type="Proteomes" id="UP000266841">
    <property type="component" value="Unassembled WGS sequence"/>
</dbReference>
<name>K0TG75_THAOC</name>
<proteinExistence type="predicted"/>
<feature type="region of interest" description="Disordered" evidence="1">
    <location>
        <begin position="1"/>
        <end position="31"/>
    </location>
</feature>
<evidence type="ECO:0000256" key="1">
    <source>
        <dbReference type="SAM" id="MobiDB-lite"/>
    </source>
</evidence>
<evidence type="ECO:0000313" key="3">
    <source>
        <dbReference type="Proteomes" id="UP000266841"/>
    </source>
</evidence>